<dbReference type="PANTHER" id="PTHR21328">
    <property type="entry name" value="POLY ADP-RIBOSE POLYMERASE FAMILY, MEMBER PARP"/>
    <property type="match status" value="1"/>
</dbReference>
<evidence type="ECO:0000256" key="3">
    <source>
        <dbReference type="ARBA" id="ARBA00022695"/>
    </source>
</evidence>
<proteinExistence type="predicted"/>
<protein>
    <submittedName>
        <fullName evidence="7">Uncharacterized protein</fullName>
    </submittedName>
</protein>
<keyword evidence="1" id="KW-0328">Glycosyltransferase</keyword>
<dbReference type="Proteomes" id="UP000095751">
    <property type="component" value="Unassembled WGS sequence"/>
</dbReference>
<keyword evidence="2" id="KW-0808">Transferase</keyword>
<dbReference type="AlphaFoldDB" id="A0A1E7FYE3"/>
<evidence type="ECO:0000256" key="6">
    <source>
        <dbReference type="SAM" id="Phobius"/>
    </source>
</evidence>
<dbReference type="EMBL" id="KV784353">
    <property type="protein sequence ID" value="OEU23170.1"/>
    <property type="molecule type" value="Genomic_DNA"/>
</dbReference>
<dbReference type="GO" id="GO:0016779">
    <property type="term" value="F:nucleotidyltransferase activity"/>
    <property type="evidence" value="ECO:0007669"/>
    <property type="project" value="UniProtKB-KW"/>
</dbReference>
<evidence type="ECO:0000313" key="7">
    <source>
        <dbReference type="EMBL" id="OEU23170.1"/>
    </source>
</evidence>
<gene>
    <name evidence="7" type="ORF">FRACYDRAFT_233340</name>
</gene>
<feature type="compositionally biased region" description="Basic and acidic residues" evidence="5">
    <location>
        <begin position="395"/>
        <end position="406"/>
    </location>
</feature>
<dbReference type="InParanoid" id="A0A1E7FYE3"/>
<feature type="compositionally biased region" description="Polar residues" evidence="5">
    <location>
        <begin position="578"/>
        <end position="588"/>
    </location>
</feature>
<feature type="region of interest" description="Disordered" evidence="5">
    <location>
        <begin position="178"/>
        <end position="210"/>
    </location>
</feature>
<accession>A0A1E7FYE3</accession>
<keyword evidence="6" id="KW-0472">Membrane</keyword>
<evidence type="ECO:0000313" key="8">
    <source>
        <dbReference type="Proteomes" id="UP000095751"/>
    </source>
</evidence>
<feature type="region of interest" description="Disordered" evidence="5">
    <location>
        <begin position="564"/>
        <end position="595"/>
    </location>
</feature>
<feature type="transmembrane region" description="Helical" evidence="6">
    <location>
        <begin position="642"/>
        <end position="660"/>
    </location>
</feature>
<feature type="compositionally biased region" description="Low complexity" evidence="5">
    <location>
        <begin position="194"/>
        <end position="210"/>
    </location>
</feature>
<evidence type="ECO:0000256" key="5">
    <source>
        <dbReference type="SAM" id="MobiDB-lite"/>
    </source>
</evidence>
<sequence length="663" mass="75943">MTGIIAASTMIDIEDEISFVLHEFRQQSCSQSTTLGATASSVGIISTKNSSSNSTIKNNKSHRGYFSDVRYYRMTRSIVVSYLFDKVLLFDFEISLLLLDVDDDDDKSKSISNRYRKYYTVTYKADAHQYECYSSSSTKNCSISNNSTISNSMKEKISILKQRVQIICDDLNHRLEEEEGKTNQTKNKCKNRNNDSSNNNNQLRSSTTPSSSSLFAVMSKLLLSLNNLQTELIFFQPNNNNNNNNNNEKDSTLVVRPMTDRERSSHISYLSAKKKRTTATKTAITEIKKRNKNIDSFQTDSTVDLALLLLRCACVGKHRDVFLNPIPPITTKKDFVGTSIFDGGVADKIWIATEYRRRIRVKNTKCTTVHSEGNRIVIEVCLDLDSNNTYMTTRTIEDRNNRKQQDENEDDDEDDGNDDDDDESRNDSCYSPRFARLCKQYGVVTAYHGTHMDHVWSIINNGFFNMSDHPLFCKNGAMMGSGVYLSTSKKVATFFATNNSSKNTNKIRTALKHDSLRNILQMEGSLCYFDDDDGNNDEENRSRYRDVDEFYDISCYPVFENRIIRPPNNNNGEDKTGVTGSKNNSNDRSTTRRDGKYYVVPDGRDIRITRLHLTFELKRKRSNFLQNLFSSFLLPNKRRSKITFYTFFAVIISVFIRYVMPGV</sequence>
<dbReference type="Gene3D" id="3.90.175.10">
    <property type="entry name" value="Diphtheria Toxin, domain 1"/>
    <property type="match status" value="1"/>
</dbReference>
<feature type="compositionally biased region" description="Acidic residues" evidence="5">
    <location>
        <begin position="407"/>
        <end position="424"/>
    </location>
</feature>
<dbReference type="OrthoDB" id="10648705at2759"/>
<reference evidence="7 8" key="1">
    <citation type="submission" date="2016-09" db="EMBL/GenBank/DDBJ databases">
        <title>Extensive genetic diversity and differential bi-allelic expression allows diatom success in the polar Southern Ocean.</title>
        <authorList>
            <consortium name="DOE Joint Genome Institute"/>
            <person name="Mock T."/>
            <person name="Otillar R.P."/>
            <person name="Strauss J."/>
            <person name="Dupont C."/>
            <person name="Frickenhaus S."/>
            <person name="Maumus F."/>
            <person name="Mcmullan M."/>
            <person name="Sanges R."/>
            <person name="Schmutz J."/>
            <person name="Toseland A."/>
            <person name="Valas R."/>
            <person name="Veluchamy A."/>
            <person name="Ward B.J."/>
            <person name="Allen A."/>
            <person name="Barry K."/>
            <person name="Falciatore A."/>
            <person name="Ferrante M."/>
            <person name="Fortunato A.E."/>
            <person name="Gloeckner G."/>
            <person name="Gruber A."/>
            <person name="Hipkin R."/>
            <person name="Janech M."/>
            <person name="Kroth P."/>
            <person name="Leese F."/>
            <person name="Lindquist E."/>
            <person name="Lyon B.R."/>
            <person name="Martin J."/>
            <person name="Mayer C."/>
            <person name="Parker M."/>
            <person name="Quesneville H."/>
            <person name="Raymond J."/>
            <person name="Uhlig C."/>
            <person name="Valentin K.U."/>
            <person name="Worden A.Z."/>
            <person name="Armbrust E.V."/>
            <person name="Bowler C."/>
            <person name="Green B."/>
            <person name="Moulton V."/>
            <person name="Van Oosterhout C."/>
            <person name="Grigoriev I."/>
        </authorList>
    </citation>
    <scope>NUCLEOTIDE SEQUENCE [LARGE SCALE GENOMIC DNA]</scope>
    <source>
        <strain evidence="7 8">CCMP1102</strain>
    </source>
</reference>
<evidence type="ECO:0000256" key="4">
    <source>
        <dbReference type="ARBA" id="ARBA00023027"/>
    </source>
</evidence>
<evidence type="ECO:0000256" key="1">
    <source>
        <dbReference type="ARBA" id="ARBA00022676"/>
    </source>
</evidence>
<dbReference type="KEGG" id="fcy:FRACYDRAFT_233340"/>
<name>A0A1E7FYE3_9STRA</name>
<keyword evidence="4" id="KW-0520">NAD</keyword>
<keyword evidence="6" id="KW-0812">Transmembrane</keyword>
<dbReference type="InterPro" id="IPR051838">
    <property type="entry name" value="ARTD_PARP"/>
</dbReference>
<organism evidence="7 8">
    <name type="scientific">Fragilariopsis cylindrus CCMP1102</name>
    <dbReference type="NCBI Taxonomy" id="635003"/>
    <lineage>
        <taxon>Eukaryota</taxon>
        <taxon>Sar</taxon>
        <taxon>Stramenopiles</taxon>
        <taxon>Ochrophyta</taxon>
        <taxon>Bacillariophyta</taxon>
        <taxon>Bacillariophyceae</taxon>
        <taxon>Bacillariophycidae</taxon>
        <taxon>Bacillariales</taxon>
        <taxon>Bacillariaceae</taxon>
        <taxon>Fragilariopsis</taxon>
    </lineage>
</organism>
<dbReference type="SUPFAM" id="SSF56399">
    <property type="entry name" value="ADP-ribosylation"/>
    <property type="match status" value="1"/>
</dbReference>
<evidence type="ECO:0000256" key="2">
    <source>
        <dbReference type="ARBA" id="ARBA00022679"/>
    </source>
</evidence>
<dbReference type="GO" id="GO:0016757">
    <property type="term" value="F:glycosyltransferase activity"/>
    <property type="evidence" value="ECO:0007669"/>
    <property type="project" value="UniProtKB-KW"/>
</dbReference>
<keyword evidence="3" id="KW-0548">Nucleotidyltransferase</keyword>
<keyword evidence="6" id="KW-1133">Transmembrane helix</keyword>
<feature type="region of interest" description="Disordered" evidence="5">
    <location>
        <begin position="395"/>
        <end position="427"/>
    </location>
</feature>
<keyword evidence="8" id="KW-1185">Reference proteome</keyword>